<keyword evidence="1" id="KW-0732">Signal</keyword>
<reference evidence="2" key="1">
    <citation type="submission" date="2014-11" db="EMBL/GenBank/DDBJ databases">
        <authorList>
            <person name="Amaro Gonzalez C."/>
        </authorList>
    </citation>
    <scope>NUCLEOTIDE SEQUENCE</scope>
</reference>
<feature type="chain" id="PRO_5002431754" evidence="1">
    <location>
        <begin position="17"/>
        <end position="59"/>
    </location>
</feature>
<reference evidence="2" key="2">
    <citation type="journal article" date="2015" name="Fish Shellfish Immunol.">
        <title>Early steps in the European eel (Anguilla anguilla)-Vibrio vulnificus interaction in the gills: Role of the RtxA13 toxin.</title>
        <authorList>
            <person name="Callol A."/>
            <person name="Pajuelo D."/>
            <person name="Ebbesson L."/>
            <person name="Teles M."/>
            <person name="MacKenzie S."/>
            <person name="Amaro C."/>
        </authorList>
    </citation>
    <scope>NUCLEOTIDE SEQUENCE</scope>
</reference>
<evidence type="ECO:0000313" key="2">
    <source>
        <dbReference type="EMBL" id="JAH32359.1"/>
    </source>
</evidence>
<name>A0A0E9RT89_ANGAN</name>
<evidence type="ECO:0000256" key="1">
    <source>
        <dbReference type="SAM" id="SignalP"/>
    </source>
</evidence>
<dbReference type="EMBL" id="GBXM01076218">
    <property type="protein sequence ID" value="JAH32359.1"/>
    <property type="molecule type" value="Transcribed_RNA"/>
</dbReference>
<dbReference type="AlphaFoldDB" id="A0A0E9RT89"/>
<protein>
    <submittedName>
        <fullName evidence="2">Uncharacterized protein</fullName>
    </submittedName>
</protein>
<sequence length="59" mass="6525">MGRFKLFFLVFSSSAGHNLISLGNSGCLDESNSFTSSRELYRRGTYCTFLPCSATGNIY</sequence>
<accession>A0A0E9RT89</accession>
<organism evidence="2">
    <name type="scientific">Anguilla anguilla</name>
    <name type="common">European freshwater eel</name>
    <name type="synonym">Muraena anguilla</name>
    <dbReference type="NCBI Taxonomy" id="7936"/>
    <lineage>
        <taxon>Eukaryota</taxon>
        <taxon>Metazoa</taxon>
        <taxon>Chordata</taxon>
        <taxon>Craniata</taxon>
        <taxon>Vertebrata</taxon>
        <taxon>Euteleostomi</taxon>
        <taxon>Actinopterygii</taxon>
        <taxon>Neopterygii</taxon>
        <taxon>Teleostei</taxon>
        <taxon>Anguilliformes</taxon>
        <taxon>Anguillidae</taxon>
        <taxon>Anguilla</taxon>
    </lineage>
</organism>
<feature type="signal peptide" evidence="1">
    <location>
        <begin position="1"/>
        <end position="16"/>
    </location>
</feature>
<proteinExistence type="predicted"/>